<evidence type="ECO:0000259" key="6">
    <source>
        <dbReference type="Pfam" id="PF04893"/>
    </source>
</evidence>
<comment type="caution">
    <text evidence="7">The sequence shown here is derived from an EMBL/GenBank/DDBJ whole genome shotgun (WGS) entry which is preliminary data.</text>
</comment>
<reference evidence="7 8" key="1">
    <citation type="submission" date="2022-01" db="EMBL/GenBank/DDBJ databases">
        <title>Mariniradius saccharolyticus sp. nov., isolated from sediment of a river.</title>
        <authorList>
            <person name="Liu H."/>
        </authorList>
    </citation>
    <scope>NUCLEOTIDE SEQUENCE [LARGE SCALE GENOMIC DNA]</scope>
    <source>
        <strain evidence="7 8">RY-2</strain>
    </source>
</reference>
<dbReference type="Pfam" id="PF04893">
    <property type="entry name" value="Yip1"/>
    <property type="match status" value="1"/>
</dbReference>
<dbReference type="Proteomes" id="UP001201449">
    <property type="component" value="Unassembled WGS sequence"/>
</dbReference>
<keyword evidence="3 5" id="KW-1133">Transmembrane helix</keyword>
<evidence type="ECO:0000256" key="1">
    <source>
        <dbReference type="ARBA" id="ARBA00004141"/>
    </source>
</evidence>
<name>A0ABS9BQ50_9BACT</name>
<organism evidence="7 8">
    <name type="scientific">Mariniradius sediminis</name>
    <dbReference type="NCBI Taxonomy" id="2909237"/>
    <lineage>
        <taxon>Bacteria</taxon>
        <taxon>Pseudomonadati</taxon>
        <taxon>Bacteroidota</taxon>
        <taxon>Cytophagia</taxon>
        <taxon>Cytophagales</taxon>
        <taxon>Cyclobacteriaceae</taxon>
        <taxon>Mariniradius</taxon>
    </lineage>
</organism>
<evidence type="ECO:0000313" key="7">
    <source>
        <dbReference type="EMBL" id="MCF1749509.1"/>
    </source>
</evidence>
<keyword evidence="8" id="KW-1185">Reference proteome</keyword>
<evidence type="ECO:0000256" key="3">
    <source>
        <dbReference type="ARBA" id="ARBA00022989"/>
    </source>
</evidence>
<feature type="transmembrane region" description="Helical" evidence="5">
    <location>
        <begin position="26"/>
        <end position="44"/>
    </location>
</feature>
<feature type="transmembrane region" description="Helical" evidence="5">
    <location>
        <begin position="56"/>
        <end position="86"/>
    </location>
</feature>
<keyword evidence="2 5" id="KW-0812">Transmembrane</keyword>
<evidence type="ECO:0000256" key="4">
    <source>
        <dbReference type="ARBA" id="ARBA00023136"/>
    </source>
</evidence>
<dbReference type="EMBL" id="JAKEVZ010000001">
    <property type="protein sequence ID" value="MCF1749509.1"/>
    <property type="molecule type" value="Genomic_DNA"/>
</dbReference>
<evidence type="ECO:0000256" key="2">
    <source>
        <dbReference type="ARBA" id="ARBA00022692"/>
    </source>
</evidence>
<protein>
    <submittedName>
        <fullName evidence="7">YIP1 family protein</fullName>
    </submittedName>
</protein>
<sequence>MDLYKSIWLKPTATFEELADREKQPLLVLPIIATGLIFGLDAYPDIASIFDEGERVWAFFLALPSGIGLSFLMLGVIIPGLIKLFGKIWMGKSTLRKMVNVCSLSLFPLCLVLIYQISIFVFGLEPSLENLNYGIIYLLWLWSFCLLIIGVAKIQRFKYSIALLNILLSYLPILIFGLLRN</sequence>
<feature type="transmembrane region" description="Helical" evidence="5">
    <location>
        <begin position="134"/>
        <end position="152"/>
    </location>
</feature>
<gene>
    <name evidence="7" type="ORF">L0U89_00385</name>
</gene>
<feature type="domain" description="Yip1" evidence="6">
    <location>
        <begin position="6"/>
        <end position="178"/>
    </location>
</feature>
<evidence type="ECO:0000256" key="5">
    <source>
        <dbReference type="SAM" id="Phobius"/>
    </source>
</evidence>
<comment type="subcellular location">
    <subcellularLocation>
        <location evidence="1">Membrane</location>
        <topology evidence="1">Multi-pass membrane protein</topology>
    </subcellularLocation>
</comment>
<feature type="transmembrane region" description="Helical" evidence="5">
    <location>
        <begin position="98"/>
        <end position="122"/>
    </location>
</feature>
<evidence type="ECO:0000313" key="8">
    <source>
        <dbReference type="Proteomes" id="UP001201449"/>
    </source>
</evidence>
<feature type="transmembrane region" description="Helical" evidence="5">
    <location>
        <begin position="159"/>
        <end position="179"/>
    </location>
</feature>
<proteinExistence type="predicted"/>
<keyword evidence="4 5" id="KW-0472">Membrane</keyword>
<dbReference type="RefSeq" id="WP_234859713.1">
    <property type="nucleotide sequence ID" value="NZ_JAKEVZ010000001.1"/>
</dbReference>
<accession>A0ABS9BQ50</accession>
<dbReference type="InterPro" id="IPR006977">
    <property type="entry name" value="Yip1_dom"/>
</dbReference>